<feature type="region of interest" description="Disordered" evidence="1">
    <location>
        <begin position="1"/>
        <end position="99"/>
    </location>
</feature>
<dbReference type="STRING" id="1072389.K1X4D1"/>
<keyword evidence="3" id="KW-0396">Initiation factor</keyword>
<dbReference type="SUPFAM" id="SSF103481">
    <property type="entry name" value="Multidrug resistance efflux transporter EmrE"/>
    <property type="match status" value="1"/>
</dbReference>
<feature type="transmembrane region" description="Helical" evidence="2">
    <location>
        <begin position="215"/>
        <end position="232"/>
    </location>
</feature>
<dbReference type="EMBL" id="JH921430">
    <property type="protein sequence ID" value="EKD20046.1"/>
    <property type="molecule type" value="Genomic_DNA"/>
</dbReference>
<evidence type="ECO:0000256" key="2">
    <source>
        <dbReference type="SAM" id="Phobius"/>
    </source>
</evidence>
<dbReference type="HOGENOM" id="CLU_912402_0_0_1"/>
<keyword evidence="4" id="KW-1185">Reference proteome</keyword>
<dbReference type="InParanoid" id="K1X4D1"/>
<dbReference type="PANTHER" id="PTHR31965:SF1">
    <property type="entry name" value="TRANSMEMBRANE PROTEIN 42"/>
    <property type="match status" value="1"/>
</dbReference>
<feature type="region of interest" description="Disordered" evidence="1">
    <location>
        <begin position="237"/>
        <end position="305"/>
    </location>
</feature>
<feature type="compositionally biased region" description="Basic and acidic residues" evidence="1">
    <location>
        <begin position="296"/>
        <end position="305"/>
    </location>
</feature>
<keyword evidence="2" id="KW-0472">Membrane</keyword>
<evidence type="ECO:0000313" key="3">
    <source>
        <dbReference type="EMBL" id="EKD20046.1"/>
    </source>
</evidence>
<evidence type="ECO:0000256" key="1">
    <source>
        <dbReference type="SAM" id="MobiDB-lite"/>
    </source>
</evidence>
<protein>
    <submittedName>
        <fullName evidence="3">Transcription initiation factor IIA small subunit</fullName>
    </submittedName>
</protein>
<dbReference type="KEGG" id="mbe:MBM_01998"/>
<proteinExistence type="predicted"/>
<dbReference type="OMA" id="TQRHNAN"/>
<evidence type="ECO:0000313" key="4">
    <source>
        <dbReference type="Proteomes" id="UP000006753"/>
    </source>
</evidence>
<keyword evidence="2" id="KW-0812">Transmembrane</keyword>
<gene>
    <name evidence="3" type="ORF">MBM_01998</name>
</gene>
<keyword evidence="2" id="KW-1133">Transmembrane helix</keyword>
<dbReference type="OrthoDB" id="5854584at2759"/>
<keyword evidence="3" id="KW-0648">Protein biosynthesis</keyword>
<feature type="compositionally biased region" description="Low complexity" evidence="1">
    <location>
        <begin position="10"/>
        <end position="38"/>
    </location>
</feature>
<feature type="transmembrane region" description="Helical" evidence="2">
    <location>
        <begin position="155"/>
        <end position="177"/>
    </location>
</feature>
<feature type="compositionally biased region" description="Basic and acidic residues" evidence="1">
    <location>
        <begin position="237"/>
        <end position="259"/>
    </location>
</feature>
<dbReference type="AlphaFoldDB" id="K1X4D1"/>
<accession>K1X4D1</accession>
<dbReference type="Proteomes" id="UP000006753">
    <property type="component" value="Unassembled WGS sequence"/>
</dbReference>
<dbReference type="PANTHER" id="PTHR31965">
    <property type="entry name" value="TRANSMEMBRANE PROTEIN 42"/>
    <property type="match status" value="1"/>
</dbReference>
<reference evidence="3 4" key="1">
    <citation type="journal article" date="2012" name="BMC Genomics">
        <title>Sequencing the genome of Marssonina brunnea reveals fungus-poplar co-evolution.</title>
        <authorList>
            <person name="Zhu S."/>
            <person name="Cao Y.-Z."/>
            <person name="Jiang C."/>
            <person name="Tan B.-Y."/>
            <person name="Wang Z."/>
            <person name="Feng S."/>
            <person name="Zhang L."/>
            <person name="Su X.-H."/>
            <person name="Brejova B."/>
            <person name="Vinar T."/>
            <person name="Xu M."/>
            <person name="Wang M.-X."/>
            <person name="Zhang S.-G."/>
            <person name="Huang M.-R."/>
            <person name="Wu R."/>
            <person name="Zhou Y."/>
        </authorList>
    </citation>
    <scope>NUCLEOTIDE SEQUENCE [LARGE SCALE GENOMIC DNA]</scope>
    <source>
        <strain evidence="3 4">MB_m1</strain>
    </source>
</reference>
<organism evidence="3 4">
    <name type="scientific">Marssonina brunnea f. sp. multigermtubi (strain MB_m1)</name>
    <name type="common">Marssonina leaf spot fungus</name>
    <dbReference type="NCBI Taxonomy" id="1072389"/>
    <lineage>
        <taxon>Eukaryota</taxon>
        <taxon>Fungi</taxon>
        <taxon>Dikarya</taxon>
        <taxon>Ascomycota</taxon>
        <taxon>Pezizomycotina</taxon>
        <taxon>Leotiomycetes</taxon>
        <taxon>Helotiales</taxon>
        <taxon>Drepanopezizaceae</taxon>
        <taxon>Drepanopeziza</taxon>
    </lineage>
</organism>
<dbReference type="GO" id="GO:0003743">
    <property type="term" value="F:translation initiation factor activity"/>
    <property type="evidence" value="ECO:0007669"/>
    <property type="project" value="UniProtKB-KW"/>
</dbReference>
<dbReference type="GeneID" id="18757933"/>
<name>K1X4D1_MARBU</name>
<feature type="transmembrane region" description="Helical" evidence="2">
    <location>
        <begin position="107"/>
        <end position="125"/>
    </location>
</feature>
<dbReference type="InterPro" id="IPR039632">
    <property type="entry name" value="TMEM42"/>
</dbReference>
<sequence>MSPTLRQRAPKAPSSSTSTSTPARSSSSSASPMFATSSGPDAQTPLLPTQSRSPAKPDARLIEPHPSLSHQPGSKLSGEGGEDREGPGPGQDQGKGDMENLSSKSQWIVLAIASGGCAAFNGVFAKLTTTELTTSFATWVANLVGLANVEGGVEVIVRALFFALNLIFNGIMWTLFTKALARGTSTTQVSILNTSANFMLTAVLGWVIFSESLPPLWFLGAALLVAGNVIIGRREEGEEKEQDVGRERRRERGEERSSEEGEGLLGDELELDDEDERKRKREEEEDVVELGLEGLDDGRAGREEG</sequence>
<feature type="transmembrane region" description="Helical" evidence="2">
    <location>
        <begin position="189"/>
        <end position="209"/>
    </location>
</feature>
<feature type="compositionally biased region" description="Acidic residues" evidence="1">
    <location>
        <begin position="260"/>
        <end position="275"/>
    </location>
</feature>
<dbReference type="eggNOG" id="ENOG502S2S3">
    <property type="taxonomic scope" value="Eukaryota"/>
</dbReference>
<dbReference type="InterPro" id="IPR037185">
    <property type="entry name" value="EmrE-like"/>
</dbReference>